<dbReference type="PANTHER" id="PTHR43685:SF3">
    <property type="entry name" value="SLR2126 PROTEIN"/>
    <property type="match status" value="1"/>
</dbReference>
<feature type="transmembrane region" description="Helical" evidence="1">
    <location>
        <begin position="816"/>
        <end position="836"/>
    </location>
</feature>
<dbReference type="Gene3D" id="3.90.550.10">
    <property type="entry name" value="Spore Coat Polysaccharide Biosynthesis Protein SpsA, Chain A"/>
    <property type="match status" value="1"/>
</dbReference>
<accession>A0A841CCP1</accession>
<organism evidence="2 3">
    <name type="scientific">Saccharothrix tamanrassetensis</name>
    <dbReference type="NCBI Taxonomy" id="1051531"/>
    <lineage>
        <taxon>Bacteria</taxon>
        <taxon>Bacillati</taxon>
        <taxon>Actinomycetota</taxon>
        <taxon>Actinomycetes</taxon>
        <taxon>Pseudonocardiales</taxon>
        <taxon>Pseudonocardiaceae</taxon>
        <taxon>Saccharothrix</taxon>
    </lineage>
</organism>
<dbReference type="PANTHER" id="PTHR43685">
    <property type="entry name" value="GLYCOSYLTRANSFERASE"/>
    <property type="match status" value="1"/>
</dbReference>
<proteinExistence type="predicted"/>
<feature type="transmembrane region" description="Helical" evidence="1">
    <location>
        <begin position="782"/>
        <end position="804"/>
    </location>
</feature>
<dbReference type="AlphaFoldDB" id="A0A841CCP1"/>
<feature type="transmembrane region" description="Helical" evidence="1">
    <location>
        <begin position="542"/>
        <end position="562"/>
    </location>
</feature>
<dbReference type="GO" id="GO:0016740">
    <property type="term" value="F:transferase activity"/>
    <property type="evidence" value="ECO:0007669"/>
    <property type="project" value="UniProtKB-KW"/>
</dbReference>
<feature type="transmembrane region" description="Helical" evidence="1">
    <location>
        <begin position="574"/>
        <end position="591"/>
    </location>
</feature>
<dbReference type="Proteomes" id="UP000547510">
    <property type="component" value="Unassembled WGS sequence"/>
</dbReference>
<keyword evidence="2" id="KW-0808">Transferase</keyword>
<sequence length="1088" mass="111891">MTSGATPRLRTAPVLAVLVCHDGERWLGTALSALRRQRPRPRHVIAVDTGSSDGTAKLLAEAAEGPDRVIDGVLTLPRGTGFGAAVHAAVAHAVERWGDPGAWLWLLHDDCAPEPDCLSLLLTAAEVSPSAAVLGPLSLDWSDPRLVVEAGVSTDASGHRQTGIGGVALAGSFQQSTEALAVSSAGSLVRRSVWESLGGYDRRLPLLRDDVDFGWRVNLAGHLVLSVPVARMRHARAAGRGVRRLDAVAARPGPALRGVDRAHGLRTFLVNCGTLSFVLGLPRLAVLGLLRALGFLLLRRFSDAHAELGAVRYLLSGRARLAESRAARPVKGVVRGLSTSRITRLRNAIRGASAYLVRRRVEADAALGRLPDDDVRQPVWSAPSEVERPVVGPSALPAGVLSRRRPVRVTGGLRLPATTVPVEASLPAALRPSPRPRPSPVPRGAPSVVFVEVDRTRVLWSLVLGPPLVLVFGLAVFGILANAGRIGLDLSGGRLLPVADLAGTWSSYLSAWHPVAGGTSAPAPAALAVLGTLGVLLGGPPVVVAVLFIGDAALAGLFAYVATRRVPVRRPVRAVVAAAYGLLPAATSAVSQGRLDVVVVHVMVPLVFAGVYSVLRGGTGAAWLPVASGTALAVAVVGAFSPLVHVLVVLGALVAFVVVPGREGDGRRRVAGLFTVVLLPMALLLPWPAVVLQHPSVVLHGVGAHVETASVGLVDLLTLRPGGPGAVAFVGVLVVLFAVAAGLVRPSRAMLPGVAVVVPAGFAVIVLRTVSVTPLTGGPASFGWTGGPLVVASWGLLWVVLAACRRDAVPVPRGRLAGAVGVVGVAAMACLGFVGLRGGPLTASAVRLPTTVEQELPRTGRAVLVLGTPARQVSGRLPAFGDDDLVPVPGSASRLERWNRDLTSGSAEAARTALAQAAASGVAFVVAPDHAAGQRLRDLAGDLVAAAPPMSDGRPVLRVQLAAGNVVLLSPELARRARTGGLPPDALGAPGIAPVESAPPEVGVRVSEGPEGRLLVVAAEDEPGWSAVVDGRAVGVVRAWGHLVGVPVPAGGAEVRVEASGTLRELLLLVQGAAALFTVLTAIPSRRR</sequence>
<comment type="caution">
    <text evidence="2">The sequence shown here is derived from an EMBL/GenBank/DDBJ whole genome shotgun (WGS) entry which is preliminary data.</text>
</comment>
<feature type="transmembrane region" description="Helical" evidence="1">
    <location>
        <begin position="597"/>
        <end position="615"/>
    </location>
</feature>
<dbReference type="InterPro" id="IPR050834">
    <property type="entry name" value="Glycosyltransf_2"/>
</dbReference>
<dbReference type="RefSeq" id="WP_184689810.1">
    <property type="nucleotide sequence ID" value="NZ_JACHJN010000002.1"/>
</dbReference>
<keyword evidence="1" id="KW-0472">Membrane</keyword>
<dbReference type="InterPro" id="IPR029044">
    <property type="entry name" value="Nucleotide-diphossugar_trans"/>
</dbReference>
<dbReference type="EMBL" id="JACHJN010000002">
    <property type="protein sequence ID" value="MBB5955159.1"/>
    <property type="molecule type" value="Genomic_DNA"/>
</dbReference>
<dbReference type="SUPFAM" id="SSF53448">
    <property type="entry name" value="Nucleotide-diphospho-sugar transferases"/>
    <property type="match status" value="1"/>
</dbReference>
<gene>
    <name evidence="2" type="ORF">FHS29_001729</name>
</gene>
<feature type="transmembrane region" description="Helical" evidence="1">
    <location>
        <begin position="458"/>
        <end position="481"/>
    </location>
</feature>
<name>A0A841CCP1_9PSEU</name>
<keyword evidence="1" id="KW-1133">Transmembrane helix</keyword>
<feature type="transmembrane region" description="Helical" evidence="1">
    <location>
        <begin position="646"/>
        <end position="663"/>
    </location>
</feature>
<reference evidence="2 3" key="1">
    <citation type="submission" date="2020-08" db="EMBL/GenBank/DDBJ databases">
        <title>Genomic Encyclopedia of Type Strains, Phase III (KMG-III): the genomes of soil and plant-associated and newly described type strains.</title>
        <authorList>
            <person name="Whitman W."/>
        </authorList>
    </citation>
    <scope>NUCLEOTIDE SEQUENCE [LARGE SCALE GENOMIC DNA]</scope>
    <source>
        <strain evidence="2 3">CECT 8640</strain>
    </source>
</reference>
<feature type="transmembrane region" description="Helical" evidence="1">
    <location>
        <begin position="751"/>
        <end position="770"/>
    </location>
</feature>
<keyword evidence="1" id="KW-0812">Transmembrane</keyword>
<evidence type="ECO:0000313" key="2">
    <source>
        <dbReference type="EMBL" id="MBB5955159.1"/>
    </source>
</evidence>
<protein>
    <submittedName>
        <fullName evidence="2">GT2 family glycosyltransferase</fullName>
    </submittedName>
</protein>
<keyword evidence="3" id="KW-1185">Reference proteome</keyword>
<feature type="transmembrane region" description="Helical" evidence="1">
    <location>
        <begin position="670"/>
        <end position="689"/>
    </location>
</feature>
<evidence type="ECO:0000256" key="1">
    <source>
        <dbReference type="SAM" id="Phobius"/>
    </source>
</evidence>
<dbReference type="Pfam" id="PF13641">
    <property type="entry name" value="Glyco_tranf_2_3"/>
    <property type="match status" value="1"/>
</dbReference>
<feature type="transmembrane region" description="Helical" evidence="1">
    <location>
        <begin position="275"/>
        <end position="298"/>
    </location>
</feature>
<evidence type="ECO:0000313" key="3">
    <source>
        <dbReference type="Proteomes" id="UP000547510"/>
    </source>
</evidence>
<feature type="transmembrane region" description="Helical" evidence="1">
    <location>
        <begin position="726"/>
        <end position="744"/>
    </location>
</feature>